<gene>
    <name evidence="2" type="ORF">NBR_LOCUS15811</name>
</gene>
<accession>A0A0N4YG86</accession>
<evidence type="ECO:0000313" key="3">
    <source>
        <dbReference type="Proteomes" id="UP000271162"/>
    </source>
</evidence>
<name>A0A0N4YG86_NIPBR</name>
<feature type="compositionally biased region" description="Basic and acidic residues" evidence="1">
    <location>
        <begin position="1"/>
        <end position="10"/>
    </location>
</feature>
<keyword evidence="3" id="KW-1185">Reference proteome</keyword>
<reference evidence="4" key="1">
    <citation type="submission" date="2017-02" db="UniProtKB">
        <authorList>
            <consortium name="WormBaseParasite"/>
        </authorList>
    </citation>
    <scope>IDENTIFICATION</scope>
</reference>
<dbReference type="EMBL" id="UYSL01021898">
    <property type="protein sequence ID" value="VDL79405.1"/>
    <property type="molecule type" value="Genomic_DNA"/>
</dbReference>
<dbReference type="AlphaFoldDB" id="A0A0N4YG86"/>
<organism evidence="4">
    <name type="scientific">Nippostrongylus brasiliensis</name>
    <name type="common">Rat hookworm</name>
    <dbReference type="NCBI Taxonomy" id="27835"/>
    <lineage>
        <taxon>Eukaryota</taxon>
        <taxon>Metazoa</taxon>
        <taxon>Ecdysozoa</taxon>
        <taxon>Nematoda</taxon>
        <taxon>Chromadorea</taxon>
        <taxon>Rhabditida</taxon>
        <taxon>Rhabditina</taxon>
        <taxon>Rhabditomorpha</taxon>
        <taxon>Strongyloidea</taxon>
        <taxon>Heligmosomidae</taxon>
        <taxon>Nippostrongylus</taxon>
    </lineage>
</organism>
<dbReference type="WBParaSite" id="NBR_0001581001-mRNA-1">
    <property type="protein sequence ID" value="NBR_0001581001-mRNA-1"/>
    <property type="gene ID" value="NBR_0001581001"/>
</dbReference>
<evidence type="ECO:0000313" key="2">
    <source>
        <dbReference type="EMBL" id="VDL79405.1"/>
    </source>
</evidence>
<feature type="region of interest" description="Disordered" evidence="1">
    <location>
        <begin position="1"/>
        <end position="89"/>
    </location>
</feature>
<feature type="compositionally biased region" description="Acidic residues" evidence="1">
    <location>
        <begin position="33"/>
        <end position="45"/>
    </location>
</feature>
<protein>
    <submittedName>
        <fullName evidence="4">Nucleolin-like</fullName>
    </submittedName>
</protein>
<evidence type="ECO:0000313" key="4">
    <source>
        <dbReference type="WBParaSite" id="NBR_0001581001-mRNA-1"/>
    </source>
</evidence>
<proteinExistence type="predicted"/>
<dbReference type="Proteomes" id="UP000271162">
    <property type="component" value="Unassembled WGS sequence"/>
</dbReference>
<feature type="compositionally biased region" description="Acidic residues" evidence="1">
    <location>
        <begin position="53"/>
        <end position="64"/>
    </location>
</feature>
<reference evidence="2 3" key="2">
    <citation type="submission" date="2018-11" db="EMBL/GenBank/DDBJ databases">
        <authorList>
            <consortium name="Pathogen Informatics"/>
        </authorList>
    </citation>
    <scope>NUCLEOTIDE SEQUENCE [LARGE SCALE GENOMIC DNA]</scope>
</reference>
<evidence type="ECO:0000256" key="1">
    <source>
        <dbReference type="SAM" id="MobiDB-lite"/>
    </source>
</evidence>
<sequence>MDMDEHREDTTPSEVAAADIQSEPAEPKQPQQEVEDQIELEQNDEDLIKIGDADDSNDEDEAEDPPPREDNVQAPANAVQEPRHRIRPAPADITAQLKNLLRNARQVGRDLKLMMRDLKNARHVAPSIQCGASPSRRNHCAVHIL</sequence>